<dbReference type="InterPro" id="IPR029753">
    <property type="entry name" value="D-isomer_DH_CS"/>
</dbReference>
<keyword evidence="8" id="KW-1185">Reference proteome</keyword>
<dbReference type="SUPFAM" id="SSF51735">
    <property type="entry name" value="NAD(P)-binding Rossmann-fold domains"/>
    <property type="match status" value="1"/>
</dbReference>
<organism evidence="7 8">
    <name type="scientific">Chitinophaga caeni</name>
    <dbReference type="NCBI Taxonomy" id="2029983"/>
    <lineage>
        <taxon>Bacteria</taxon>
        <taxon>Pseudomonadati</taxon>
        <taxon>Bacteroidota</taxon>
        <taxon>Chitinophagia</taxon>
        <taxon>Chitinophagales</taxon>
        <taxon>Chitinophagaceae</taxon>
        <taxon>Chitinophaga</taxon>
    </lineage>
</organism>
<evidence type="ECO:0000313" key="8">
    <source>
        <dbReference type="Proteomes" id="UP000220133"/>
    </source>
</evidence>
<dbReference type="AlphaFoldDB" id="A0A291QUA0"/>
<evidence type="ECO:0000256" key="1">
    <source>
        <dbReference type="ARBA" id="ARBA00005854"/>
    </source>
</evidence>
<dbReference type="RefSeq" id="WP_098193839.1">
    <property type="nucleotide sequence ID" value="NZ_CP023777.1"/>
</dbReference>
<name>A0A291QUA0_9BACT</name>
<comment type="similarity">
    <text evidence="1 4">Belongs to the D-isomer specific 2-hydroxyacid dehydrogenase family.</text>
</comment>
<evidence type="ECO:0000259" key="5">
    <source>
        <dbReference type="Pfam" id="PF00389"/>
    </source>
</evidence>
<dbReference type="OrthoDB" id="1522997at2"/>
<sequence length="321" mass="34934">MQIVVLDGYTLNPGDLSWESLFALGSVKMYTRTPPNEVVERAKDADIILTNKVVLTAEMIEQFDHLKYIGVMATGYNVVDLAAANKRGIPVTNVPAYSSESVAQLTFALLLELCHHVGEHNTAVKQGEWTGAPDFSFWKYPLVELAGKTMGIVGLGNIGRKVAQLAQAFGMHIIAHHKHPERDRMEGVRFTSLEDCFQNADVVSLHCPLNDANKGFVNAGLLRKMKATAFLVNTSRGPLINEQDLADALKNNVIAGAAVDVLSTEPPVSTNPLLSSKNCILTPHIAWATKEARERLLGVLVDNITAFQSGKPTNVVNDPVK</sequence>
<dbReference type="Gene3D" id="3.40.50.720">
    <property type="entry name" value="NAD(P)-binding Rossmann-like Domain"/>
    <property type="match status" value="2"/>
</dbReference>
<dbReference type="GO" id="GO:0016616">
    <property type="term" value="F:oxidoreductase activity, acting on the CH-OH group of donors, NAD or NADP as acceptor"/>
    <property type="evidence" value="ECO:0007669"/>
    <property type="project" value="InterPro"/>
</dbReference>
<dbReference type="InterPro" id="IPR006139">
    <property type="entry name" value="D-isomer_2_OHA_DH_cat_dom"/>
</dbReference>
<dbReference type="PROSITE" id="PS00671">
    <property type="entry name" value="D_2_HYDROXYACID_DH_3"/>
    <property type="match status" value="1"/>
</dbReference>
<accession>A0A291QUA0</accession>
<feature type="domain" description="D-isomer specific 2-hydroxyacid dehydrogenase catalytic" evidence="5">
    <location>
        <begin position="26"/>
        <end position="317"/>
    </location>
</feature>
<reference evidence="7 8" key="1">
    <citation type="submission" date="2017-10" db="EMBL/GenBank/DDBJ databases">
        <title>Paenichitinophaga pekingensis gen. nov., sp. nov., isolated from activated sludge.</title>
        <authorList>
            <person name="Jin D."/>
            <person name="Kong X."/>
            <person name="Deng Y."/>
            <person name="Bai Z."/>
        </authorList>
    </citation>
    <scope>NUCLEOTIDE SEQUENCE [LARGE SCALE GENOMIC DNA]</scope>
    <source>
        <strain evidence="7 8">13</strain>
    </source>
</reference>
<dbReference type="Pfam" id="PF00389">
    <property type="entry name" value="2-Hacid_dh"/>
    <property type="match status" value="1"/>
</dbReference>
<evidence type="ECO:0000256" key="2">
    <source>
        <dbReference type="ARBA" id="ARBA00023002"/>
    </source>
</evidence>
<dbReference type="FunFam" id="3.40.50.720:FF:000203">
    <property type="entry name" value="D-3-phosphoglycerate dehydrogenase (SerA)"/>
    <property type="match status" value="1"/>
</dbReference>
<keyword evidence="3" id="KW-0520">NAD</keyword>
<feature type="domain" description="D-isomer specific 2-hydroxyacid dehydrogenase NAD-binding" evidence="6">
    <location>
        <begin position="107"/>
        <end position="286"/>
    </location>
</feature>
<proteinExistence type="inferred from homology"/>
<evidence type="ECO:0000256" key="4">
    <source>
        <dbReference type="RuleBase" id="RU003719"/>
    </source>
</evidence>
<gene>
    <name evidence="7" type="ORF">COR50_09900</name>
</gene>
<dbReference type="CDD" id="cd12162">
    <property type="entry name" value="2-Hacid_dh_4"/>
    <property type="match status" value="1"/>
</dbReference>
<dbReference type="SUPFAM" id="SSF52283">
    <property type="entry name" value="Formate/glycerate dehydrogenase catalytic domain-like"/>
    <property type="match status" value="1"/>
</dbReference>
<dbReference type="EMBL" id="CP023777">
    <property type="protein sequence ID" value="ATL47462.1"/>
    <property type="molecule type" value="Genomic_DNA"/>
</dbReference>
<evidence type="ECO:0000313" key="7">
    <source>
        <dbReference type="EMBL" id="ATL47462.1"/>
    </source>
</evidence>
<keyword evidence="2 4" id="KW-0560">Oxidoreductase</keyword>
<dbReference type="Proteomes" id="UP000220133">
    <property type="component" value="Chromosome"/>
</dbReference>
<dbReference type="Pfam" id="PF02826">
    <property type="entry name" value="2-Hacid_dh_C"/>
    <property type="match status" value="1"/>
</dbReference>
<protein>
    <submittedName>
        <fullName evidence="7">Glycerate dehydrogenase</fullName>
    </submittedName>
</protein>
<evidence type="ECO:0000259" key="6">
    <source>
        <dbReference type="Pfam" id="PF02826"/>
    </source>
</evidence>
<dbReference type="PANTHER" id="PTHR43761">
    <property type="entry name" value="D-ISOMER SPECIFIC 2-HYDROXYACID DEHYDROGENASE FAMILY PROTEIN (AFU_ORTHOLOGUE AFUA_1G13630)"/>
    <property type="match status" value="1"/>
</dbReference>
<dbReference type="InterPro" id="IPR036291">
    <property type="entry name" value="NAD(P)-bd_dom_sf"/>
</dbReference>
<dbReference type="KEGG" id="cbae:COR50_09900"/>
<evidence type="ECO:0000256" key="3">
    <source>
        <dbReference type="ARBA" id="ARBA00023027"/>
    </source>
</evidence>
<dbReference type="InterPro" id="IPR050418">
    <property type="entry name" value="D-iso_2-hydroxyacid_DH_PdxB"/>
</dbReference>
<dbReference type="GO" id="GO:0051287">
    <property type="term" value="F:NAD binding"/>
    <property type="evidence" value="ECO:0007669"/>
    <property type="project" value="InterPro"/>
</dbReference>
<dbReference type="InterPro" id="IPR006140">
    <property type="entry name" value="D-isomer_DH_NAD-bd"/>
</dbReference>
<dbReference type="PANTHER" id="PTHR43761:SF1">
    <property type="entry name" value="D-ISOMER SPECIFIC 2-HYDROXYACID DEHYDROGENASE CATALYTIC DOMAIN-CONTAINING PROTEIN-RELATED"/>
    <property type="match status" value="1"/>
</dbReference>